<name>A0ABY7TDF8_9SPHI</name>
<dbReference type="Gene3D" id="1.10.443.10">
    <property type="entry name" value="Intergrase catalytic core"/>
    <property type="match status" value="1"/>
</dbReference>
<dbReference type="RefSeq" id="WP_273632902.1">
    <property type="nucleotide sequence ID" value="NZ_CP117167.1"/>
</dbReference>
<reference evidence="2 3" key="1">
    <citation type="submission" date="2023-02" db="EMBL/GenBank/DDBJ databases">
        <title>Genome sequence of Mucilaginibacter jinjuensis strain KACC 16571.</title>
        <authorList>
            <person name="Kim S."/>
            <person name="Heo J."/>
            <person name="Kwon S.-W."/>
        </authorList>
    </citation>
    <scope>NUCLEOTIDE SEQUENCE [LARGE SCALE GENOMIC DNA]</scope>
    <source>
        <strain evidence="2 3">KACC 16571</strain>
    </source>
</reference>
<accession>A0ABY7TDF8</accession>
<organism evidence="2 3">
    <name type="scientific">Mucilaginibacter jinjuensis</name>
    <dbReference type="NCBI Taxonomy" id="1176721"/>
    <lineage>
        <taxon>Bacteria</taxon>
        <taxon>Pseudomonadati</taxon>
        <taxon>Bacteroidota</taxon>
        <taxon>Sphingobacteriia</taxon>
        <taxon>Sphingobacteriales</taxon>
        <taxon>Sphingobacteriaceae</taxon>
        <taxon>Mucilaginibacter</taxon>
    </lineage>
</organism>
<evidence type="ECO:0000313" key="3">
    <source>
        <dbReference type="Proteomes" id="UP001216139"/>
    </source>
</evidence>
<evidence type="ECO:0008006" key="4">
    <source>
        <dbReference type="Google" id="ProtNLM"/>
    </source>
</evidence>
<evidence type="ECO:0000313" key="2">
    <source>
        <dbReference type="EMBL" id="WCT14403.1"/>
    </source>
</evidence>
<proteinExistence type="predicted"/>
<dbReference type="SUPFAM" id="SSF56349">
    <property type="entry name" value="DNA breaking-rejoining enzymes"/>
    <property type="match status" value="1"/>
</dbReference>
<dbReference type="Proteomes" id="UP001216139">
    <property type="component" value="Chromosome"/>
</dbReference>
<dbReference type="InterPro" id="IPR013762">
    <property type="entry name" value="Integrase-like_cat_sf"/>
</dbReference>
<evidence type="ECO:0000256" key="1">
    <source>
        <dbReference type="ARBA" id="ARBA00023172"/>
    </source>
</evidence>
<dbReference type="InterPro" id="IPR011010">
    <property type="entry name" value="DNA_brk_join_enz"/>
</dbReference>
<sequence length="109" mass="12826">MAGLYTLDMHLKSALFLYVFGRGIKGSAHQACDGYLDQRWRTFRKLYNIPVHLKFYALKHSSNYYDLQDGASFEEIRQRNRHSNLQVTTLYIKERLFKNLIKASGSSRF</sequence>
<keyword evidence="1" id="KW-0233">DNA recombination</keyword>
<protein>
    <recommendedName>
        <fullName evidence="4">Phage integrase family protein</fullName>
    </recommendedName>
</protein>
<keyword evidence="3" id="KW-1185">Reference proteome</keyword>
<gene>
    <name evidence="2" type="ORF">PQO05_10710</name>
</gene>
<dbReference type="EMBL" id="CP117167">
    <property type="protein sequence ID" value="WCT14403.1"/>
    <property type="molecule type" value="Genomic_DNA"/>
</dbReference>